<keyword evidence="2" id="KW-1133">Transmembrane helix</keyword>
<dbReference type="Pfam" id="PF26256">
    <property type="entry name" value="DUF8060"/>
    <property type="match status" value="1"/>
</dbReference>
<keyword evidence="2" id="KW-0472">Membrane</keyword>
<dbReference type="InterPro" id="IPR058373">
    <property type="entry name" value="DUF8060"/>
</dbReference>
<proteinExistence type="predicted"/>
<feature type="transmembrane region" description="Helical" evidence="2">
    <location>
        <begin position="47"/>
        <end position="66"/>
    </location>
</feature>
<feature type="domain" description="DUF8060" evidence="3">
    <location>
        <begin position="4"/>
        <end position="108"/>
    </location>
</feature>
<gene>
    <name evidence="4" type="ORF">J2751_001362</name>
</gene>
<feature type="region of interest" description="Disordered" evidence="1">
    <location>
        <begin position="1"/>
        <end position="31"/>
    </location>
</feature>
<accession>A0A8T4GD05</accession>
<feature type="transmembrane region" description="Helical" evidence="2">
    <location>
        <begin position="78"/>
        <end position="99"/>
    </location>
</feature>
<sequence>MSDTTSTEPTTDDGQTETGSSEETTGGSRVGFTRLDSEDLRGILDRLALAALALLALIAAWSFYGHAGTAIRTWLDPAYQPIALAAFNLIVAFLALAGVAHQLYRIRGSDDGTHGDGSGTDDDSEPRAG</sequence>
<dbReference type="EMBL" id="JAGGKQ010000007">
    <property type="protein sequence ID" value="MBP1922354.1"/>
    <property type="molecule type" value="Genomic_DNA"/>
</dbReference>
<evidence type="ECO:0000256" key="1">
    <source>
        <dbReference type="SAM" id="MobiDB-lite"/>
    </source>
</evidence>
<feature type="compositionally biased region" description="Acidic residues" evidence="1">
    <location>
        <begin position="119"/>
        <end position="129"/>
    </location>
</feature>
<organism evidence="4 5">
    <name type="scientific">Halorubrum alkaliphilum</name>
    <dbReference type="NCBI Taxonomy" id="261290"/>
    <lineage>
        <taxon>Archaea</taxon>
        <taxon>Methanobacteriati</taxon>
        <taxon>Methanobacteriota</taxon>
        <taxon>Stenosarchaea group</taxon>
        <taxon>Halobacteria</taxon>
        <taxon>Halobacteriales</taxon>
        <taxon>Haloferacaceae</taxon>
        <taxon>Halorubrum</taxon>
    </lineage>
</organism>
<evidence type="ECO:0000259" key="3">
    <source>
        <dbReference type="Pfam" id="PF26256"/>
    </source>
</evidence>
<evidence type="ECO:0000313" key="4">
    <source>
        <dbReference type="EMBL" id="MBP1922354.1"/>
    </source>
</evidence>
<feature type="region of interest" description="Disordered" evidence="1">
    <location>
        <begin position="107"/>
        <end position="129"/>
    </location>
</feature>
<dbReference type="Proteomes" id="UP000823588">
    <property type="component" value="Unassembled WGS sequence"/>
</dbReference>
<evidence type="ECO:0000256" key="2">
    <source>
        <dbReference type="SAM" id="Phobius"/>
    </source>
</evidence>
<keyword evidence="5" id="KW-1185">Reference proteome</keyword>
<protein>
    <recommendedName>
        <fullName evidence="3">DUF8060 domain-containing protein</fullName>
    </recommendedName>
</protein>
<dbReference type="AlphaFoldDB" id="A0A8T4GD05"/>
<dbReference type="RefSeq" id="WP_321168622.1">
    <property type="nucleotide sequence ID" value="NZ_JAGGKQ010000007.1"/>
</dbReference>
<reference evidence="4" key="1">
    <citation type="submission" date="2021-03" db="EMBL/GenBank/DDBJ databases">
        <title>Genomic Encyclopedia of Type Strains, Phase IV (KMG-IV): sequencing the most valuable type-strain genomes for metagenomic binning, comparative biology and taxonomic classification.</title>
        <authorList>
            <person name="Goeker M."/>
        </authorList>
    </citation>
    <scope>NUCLEOTIDE SEQUENCE</scope>
    <source>
        <strain evidence="4">DSM 23564</strain>
    </source>
</reference>
<keyword evidence="2" id="KW-0812">Transmembrane</keyword>
<feature type="compositionally biased region" description="Low complexity" evidence="1">
    <location>
        <begin position="16"/>
        <end position="27"/>
    </location>
</feature>
<evidence type="ECO:0000313" key="5">
    <source>
        <dbReference type="Proteomes" id="UP000823588"/>
    </source>
</evidence>
<comment type="caution">
    <text evidence="4">The sequence shown here is derived from an EMBL/GenBank/DDBJ whole genome shotgun (WGS) entry which is preliminary data.</text>
</comment>
<name>A0A8T4GD05_9EURY</name>